<sequence>MNWNQLNTLPPAPGAAFDAAACLAAFPVLEHARRTPQEPRYHGEGDVWTHTGMVIDALVQSADYRDADDDARCVLFFAALLHDVAKYRTTVVDPVTGRIGQPGHSRKGAVDARVLLWEAGMPFALREAVCRLIAVHQVPFYLLDDPRRAQTASFTLHELSWQLDLRLLAALAEADMRGRICADQARVLDSIELFRELAREEGCYGEPRAFADAHTRLSYFRGADVHPDYALFQEPGSRVTLMCGLPASGKDSWVRTHRAGLPVVSYDDAREALGLKHGENDGKAAHHATDLARALLREGKPFVWNATHLSRQMRTRTLDLCYAYGAEVEIVYLEQPRAELLRRNSRRDTTLSNKALLGMLHRWELPVPTEAHMVRYAATV</sequence>
<dbReference type="Proteomes" id="UP000217005">
    <property type="component" value="Unassembled WGS sequence"/>
</dbReference>
<evidence type="ECO:0000256" key="1">
    <source>
        <dbReference type="ARBA" id="ARBA00022741"/>
    </source>
</evidence>
<dbReference type="Pfam" id="PF01966">
    <property type="entry name" value="HD"/>
    <property type="match status" value="1"/>
</dbReference>
<dbReference type="PANTHER" id="PTHR47545">
    <property type="entry name" value="MULTIFUNCTIONAL CCA PROTEIN"/>
    <property type="match status" value="1"/>
</dbReference>
<protein>
    <submittedName>
        <fullName evidence="3">Metal-dependent phosphohydrolase</fullName>
    </submittedName>
</protein>
<organism evidence="3 4">
    <name type="scientific">Bordetella genomosp. 1</name>
    <dbReference type="NCBI Taxonomy" id="1395607"/>
    <lineage>
        <taxon>Bacteria</taxon>
        <taxon>Pseudomonadati</taxon>
        <taxon>Pseudomonadota</taxon>
        <taxon>Betaproteobacteria</taxon>
        <taxon>Burkholderiales</taxon>
        <taxon>Alcaligenaceae</taxon>
        <taxon>Bordetella</taxon>
    </lineage>
</organism>
<name>A0A261SEE4_9BORD</name>
<dbReference type="GO" id="GO:0000166">
    <property type="term" value="F:nucleotide binding"/>
    <property type="evidence" value="ECO:0007669"/>
    <property type="project" value="UniProtKB-KW"/>
</dbReference>
<dbReference type="OrthoDB" id="9805698at2"/>
<dbReference type="PANTHER" id="PTHR47545:SF1">
    <property type="entry name" value="MULTIFUNCTIONAL CCA PROTEIN"/>
    <property type="match status" value="1"/>
</dbReference>
<dbReference type="Gene3D" id="1.10.3090.10">
    <property type="entry name" value="cca-adding enzyme, domain 2"/>
    <property type="match status" value="1"/>
</dbReference>
<dbReference type="SUPFAM" id="SSF52540">
    <property type="entry name" value="P-loop containing nucleoside triphosphate hydrolases"/>
    <property type="match status" value="1"/>
</dbReference>
<keyword evidence="3" id="KW-0378">Hydrolase</keyword>
<dbReference type="Pfam" id="PF13671">
    <property type="entry name" value="AAA_33"/>
    <property type="match status" value="1"/>
</dbReference>
<evidence type="ECO:0000259" key="2">
    <source>
        <dbReference type="Pfam" id="PF01966"/>
    </source>
</evidence>
<dbReference type="EMBL" id="NEVL01000003">
    <property type="protein sequence ID" value="OZI35515.1"/>
    <property type="molecule type" value="Genomic_DNA"/>
</dbReference>
<dbReference type="InterPro" id="IPR006674">
    <property type="entry name" value="HD_domain"/>
</dbReference>
<dbReference type="RefSeq" id="WP_094826324.1">
    <property type="nucleotide sequence ID" value="NZ_NEVL01000003.1"/>
</dbReference>
<dbReference type="SUPFAM" id="SSF109604">
    <property type="entry name" value="HD-domain/PDEase-like"/>
    <property type="match status" value="1"/>
</dbReference>
<dbReference type="InterPro" id="IPR050124">
    <property type="entry name" value="tRNA_CCA-adding_enzyme"/>
</dbReference>
<comment type="caution">
    <text evidence="3">The sequence shown here is derived from an EMBL/GenBank/DDBJ whole genome shotgun (WGS) entry which is preliminary data.</text>
</comment>
<dbReference type="InterPro" id="IPR027417">
    <property type="entry name" value="P-loop_NTPase"/>
</dbReference>
<evidence type="ECO:0000313" key="4">
    <source>
        <dbReference type="Proteomes" id="UP000217005"/>
    </source>
</evidence>
<evidence type="ECO:0000313" key="3">
    <source>
        <dbReference type="EMBL" id="OZI35515.1"/>
    </source>
</evidence>
<dbReference type="AlphaFoldDB" id="A0A261SEE4"/>
<dbReference type="GO" id="GO:0016787">
    <property type="term" value="F:hydrolase activity"/>
    <property type="evidence" value="ECO:0007669"/>
    <property type="project" value="UniProtKB-KW"/>
</dbReference>
<proteinExistence type="predicted"/>
<feature type="domain" description="HD" evidence="2">
    <location>
        <begin position="47"/>
        <end position="140"/>
    </location>
</feature>
<accession>A0A261SEE4</accession>
<dbReference type="Gene3D" id="3.40.50.300">
    <property type="entry name" value="P-loop containing nucleotide triphosphate hydrolases"/>
    <property type="match status" value="1"/>
</dbReference>
<reference evidence="3 4" key="1">
    <citation type="submission" date="2017-05" db="EMBL/GenBank/DDBJ databases">
        <title>Complete and WGS of Bordetella genogroups.</title>
        <authorList>
            <person name="Spilker T."/>
            <person name="LiPuma J."/>
        </authorList>
    </citation>
    <scope>NUCLEOTIDE SEQUENCE [LARGE SCALE GENOMIC DNA]</scope>
    <source>
        <strain evidence="3 4">AU17610</strain>
    </source>
</reference>
<gene>
    <name evidence="3" type="ORF">CEG14_10560</name>
</gene>
<keyword evidence="1" id="KW-0547">Nucleotide-binding</keyword>